<dbReference type="InterPro" id="IPR039421">
    <property type="entry name" value="Type_1_exporter"/>
</dbReference>
<evidence type="ECO:0000256" key="2">
    <source>
        <dbReference type="ARBA" id="ARBA00022692"/>
    </source>
</evidence>
<evidence type="ECO:0000256" key="5">
    <source>
        <dbReference type="SAM" id="Phobius"/>
    </source>
</evidence>
<dbReference type="InterPro" id="IPR036640">
    <property type="entry name" value="ABC1_TM_sf"/>
</dbReference>
<dbReference type="GO" id="GO:0005743">
    <property type="term" value="C:mitochondrial inner membrane"/>
    <property type="evidence" value="ECO:0007669"/>
    <property type="project" value="TreeGrafter"/>
</dbReference>
<evidence type="ECO:0000259" key="6">
    <source>
        <dbReference type="PROSITE" id="PS50929"/>
    </source>
</evidence>
<keyword evidence="4 5" id="KW-0472">Membrane</keyword>
<proteinExistence type="predicted"/>
<dbReference type="SUPFAM" id="SSF90123">
    <property type="entry name" value="ABC transporter transmembrane region"/>
    <property type="match status" value="1"/>
</dbReference>
<comment type="subcellular location">
    <subcellularLocation>
        <location evidence="1">Membrane</location>
        <topology evidence="1">Multi-pass membrane protein</topology>
    </subcellularLocation>
</comment>
<dbReference type="InterPro" id="IPR011527">
    <property type="entry name" value="ABC1_TM_dom"/>
</dbReference>
<feature type="non-terminal residue" evidence="7">
    <location>
        <position position="106"/>
    </location>
</feature>
<evidence type="ECO:0000313" key="7">
    <source>
        <dbReference type="EMBL" id="CAF4385702.1"/>
    </source>
</evidence>
<feature type="transmembrane region" description="Helical" evidence="5">
    <location>
        <begin position="38"/>
        <end position="65"/>
    </location>
</feature>
<gene>
    <name evidence="7" type="ORF">JBS370_LOCUS42997</name>
</gene>
<dbReference type="GO" id="GO:0015421">
    <property type="term" value="F:ABC-type oligopeptide transporter activity"/>
    <property type="evidence" value="ECO:0007669"/>
    <property type="project" value="TreeGrafter"/>
</dbReference>
<dbReference type="PANTHER" id="PTHR43394:SF18">
    <property type="entry name" value="ABC TRANSPORTER B FAMILY MEMBER 11-LIKE"/>
    <property type="match status" value="1"/>
</dbReference>
<evidence type="ECO:0000313" key="8">
    <source>
        <dbReference type="Proteomes" id="UP000663836"/>
    </source>
</evidence>
<evidence type="ECO:0000256" key="3">
    <source>
        <dbReference type="ARBA" id="ARBA00022989"/>
    </source>
</evidence>
<dbReference type="Pfam" id="PF00664">
    <property type="entry name" value="ABC_membrane"/>
    <property type="match status" value="1"/>
</dbReference>
<feature type="non-terminal residue" evidence="7">
    <location>
        <position position="1"/>
    </location>
</feature>
<evidence type="ECO:0000256" key="1">
    <source>
        <dbReference type="ARBA" id="ARBA00004141"/>
    </source>
</evidence>
<dbReference type="Gene3D" id="1.20.1560.10">
    <property type="entry name" value="ABC transporter type 1, transmembrane domain"/>
    <property type="match status" value="1"/>
</dbReference>
<reference evidence="7" key="1">
    <citation type="submission" date="2021-02" db="EMBL/GenBank/DDBJ databases">
        <authorList>
            <person name="Nowell W R."/>
        </authorList>
    </citation>
    <scope>NUCLEOTIDE SEQUENCE</scope>
</reference>
<keyword evidence="3 5" id="KW-1133">Transmembrane helix</keyword>
<organism evidence="7 8">
    <name type="scientific">Rotaria sordida</name>
    <dbReference type="NCBI Taxonomy" id="392033"/>
    <lineage>
        <taxon>Eukaryota</taxon>
        <taxon>Metazoa</taxon>
        <taxon>Spiralia</taxon>
        <taxon>Gnathifera</taxon>
        <taxon>Rotifera</taxon>
        <taxon>Eurotatoria</taxon>
        <taxon>Bdelloidea</taxon>
        <taxon>Philodinida</taxon>
        <taxon>Philodinidae</taxon>
        <taxon>Rotaria</taxon>
    </lineage>
</organism>
<dbReference type="AlphaFoldDB" id="A0A820N4R5"/>
<accession>A0A820N4R5</accession>
<evidence type="ECO:0000256" key="4">
    <source>
        <dbReference type="ARBA" id="ARBA00023136"/>
    </source>
</evidence>
<dbReference type="GO" id="GO:0005524">
    <property type="term" value="F:ATP binding"/>
    <property type="evidence" value="ECO:0007669"/>
    <property type="project" value="InterPro"/>
</dbReference>
<dbReference type="EMBL" id="CAJOBD010061906">
    <property type="protein sequence ID" value="CAF4385702.1"/>
    <property type="molecule type" value="Genomic_DNA"/>
</dbReference>
<comment type="caution">
    <text evidence="7">The sequence shown here is derived from an EMBL/GenBank/DDBJ whole genome shotgun (WGS) entry which is preliminary data.</text>
</comment>
<dbReference type="Proteomes" id="UP000663836">
    <property type="component" value="Unassembled WGS sequence"/>
</dbReference>
<dbReference type="PANTHER" id="PTHR43394">
    <property type="entry name" value="ATP-DEPENDENT PERMEASE MDL1, MITOCHONDRIAL"/>
    <property type="match status" value="1"/>
</dbReference>
<sequence>GCIACVCNGGSQPAFGVILSKLTAVFQECDEEVQKDRVLLYILLFIGLGVIMLFTMSLQSFFFACSGQALTKRLRSKAFHAILRQEIAYFDNPDNNTGALCTRLAT</sequence>
<protein>
    <recommendedName>
        <fullName evidence="6">ABC transmembrane type-1 domain-containing protein</fullName>
    </recommendedName>
</protein>
<keyword evidence="2 5" id="KW-0812">Transmembrane</keyword>
<name>A0A820N4R5_9BILA</name>
<dbReference type="PROSITE" id="PS50929">
    <property type="entry name" value="ABC_TM1F"/>
    <property type="match status" value="1"/>
</dbReference>
<feature type="domain" description="ABC transmembrane type-1" evidence="6">
    <location>
        <begin position="1"/>
        <end position="106"/>
    </location>
</feature>
<dbReference type="GO" id="GO:0090374">
    <property type="term" value="P:oligopeptide export from mitochondrion"/>
    <property type="evidence" value="ECO:0007669"/>
    <property type="project" value="TreeGrafter"/>
</dbReference>